<dbReference type="Proteomes" id="UP000676194">
    <property type="component" value="Chromosome"/>
</dbReference>
<evidence type="ECO:0000256" key="11">
    <source>
        <dbReference type="SAM" id="MobiDB-lite"/>
    </source>
</evidence>
<reference evidence="13" key="1">
    <citation type="submission" date="2021-05" db="EMBL/GenBank/DDBJ databases">
        <title>Complete genome sequence of the cellulolytic planctomycete Telmatocola sphagniphila SP2T and characterization of the first cellulase from planctomycetes.</title>
        <authorList>
            <person name="Rakitin A.L."/>
            <person name="Beletsky A.V."/>
            <person name="Naumoff D.G."/>
            <person name="Kulichevskaya I.S."/>
            <person name="Mardanov A.V."/>
            <person name="Ravin N.V."/>
            <person name="Dedysh S.N."/>
        </authorList>
    </citation>
    <scope>NUCLEOTIDE SEQUENCE</scope>
    <source>
        <strain evidence="13">SP2T</strain>
    </source>
</reference>
<comment type="subcellular location">
    <subcellularLocation>
        <location evidence="9">Cytoplasm</location>
    </subcellularLocation>
    <text evidence="9">The SRP-RNC complex is targeted to the cytoplasmic membrane.</text>
</comment>
<dbReference type="FunFam" id="3.40.50.300:FF:000022">
    <property type="entry name" value="Signal recognition particle 54 kDa subunit"/>
    <property type="match status" value="1"/>
</dbReference>
<keyword evidence="2 9" id="KW-0547">Nucleotide-binding</keyword>
<keyword evidence="7 9" id="KW-0687">Ribonucleoprotein</keyword>
<dbReference type="HAMAP" id="MF_00306">
    <property type="entry name" value="SRP54"/>
    <property type="match status" value="1"/>
</dbReference>
<dbReference type="InterPro" id="IPR042101">
    <property type="entry name" value="SRP54_N_sf"/>
</dbReference>
<keyword evidence="4 9" id="KW-0694">RNA-binding</keyword>
<dbReference type="InterPro" id="IPR022941">
    <property type="entry name" value="SRP54"/>
</dbReference>
<evidence type="ECO:0000256" key="1">
    <source>
        <dbReference type="ARBA" id="ARBA00005450"/>
    </source>
</evidence>
<keyword evidence="10" id="KW-0175">Coiled coil</keyword>
<comment type="function">
    <text evidence="9">Involved in targeting and insertion of nascent membrane proteins into the cytoplasmic membrane. Binds to the hydrophobic signal sequence of the ribosome-nascent chain (RNC) as it emerges from the ribosomes. The SRP-RNC complex is then targeted to the cytoplasmic membrane where it interacts with the SRP receptor FtsY.</text>
</comment>
<dbReference type="EC" id="3.6.5.4" evidence="9"/>
<protein>
    <recommendedName>
        <fullName evidence="9">Signal recognition particle protein</fullName>
        <ecNumber evidence="9">3.6.5.4</ecNumber>
    </recommendedName>
    <alternativeName>
        <fullName evidence="9">Fifty-four homolog</fullName>
    </alternativeName>
</protein>
<keyword evidence="5 9" id="KW-0342">GTP-binding</keyword>
<comment type="similarity">
    <text evidence="1 9">Belongs to the GTP-binding SRP family. SRP54 subfamily.</text>
</comment>
<proteinExistence type="inferred from homology"/>
<evidence type="ECO:0000259" key="12">
    <source>
        <dbReference type="PROSITE" id="PS00300"/>
    </source>
</evidence>
<dbReference type="RefSeq" id="WP_213499411.1">
    <property type="nucleotide sequence ID" value="NZ_CP074694.1"/>
</dbReference>
<keyword evidence="9" id="KW-0963">Cytoplasm</keyword>
<keyword evidence="14" id="KW-1185">Reference proteome</keyword>
<evidence type="ECO:0000256" key="2">
    <source>
        <dbReference type="ARBA" id="ARBA00022741"/>
    </source>
</evidence>
<evidence type="ECO:0000256" key="9">
    <source>
        <dbReference type="HAMAP-Rule" id="MF_00306"/>
    </source>
</evidence>
<dbReference type="Pfam" id="PF02881">
    <property type="entry name" value="SRP54_N"/>
    <property type="match status" value="1"/>
</dbReference>
<dbReference type="PROSITE" id="PS00300">
    <property type="entry name" value="SRP54"/>
    <property type="match status" value="1"/>
</dbReference>
<evidence type="ECO:0000313" key="13">
    <source>
        <dbReference type="EMBL" id="QVL34429.1"/>
    </source>
</evidence>
<feature type="binding site" evidence="9">
    <location>
        <begin position="245"/>
        <end position="248"/>
    </location>
    <ligand>
        <name>GTP</name>
        <dbReference type="ChEBI" id="CHEBI:37565"/>
    </ligand>
</feature>
<dbReference type="GO" id="GO:0048500">
    <property type="term" value="C:signal recognition particle"/>
    <property type="evidence" value="ECO:0007669"/>
    <property type="project" value="UniProtKB-UniRule"/>
</dbReference>
<name>A0A8E6EV33_9BACT</name>
<feature type="coiled-coil region" evidence="10">
    <location>
        <begin position="297"/>
        <end position="336"/>
    </location>
</feature>
<evidence type="ECO:0000256" key="10">
    <source>
        <dbReference type="SAM" id="Coils"/>
    </source>
</evidence>
<evidence type="ECO:0000313" key="14">
    <source>
        <dbReference type="Proteomes" id="UP000676194"/>
    </source>
</evidence>
<accession>A0A8E6EV33</accession>
<dbReference type="EMBL" id="CP074694">
    <property type="protein sequence ID" value="QVL34429.1"/>
    <property type="molecule type" value="Genomic_DNA"/>
</dbReference>
<feature type="binding site" evidence="9">
    <location>
        <begin position="107"/>
        <end position="114"/>
    </location>
    <ligand>
        <name>GTP</name>
        <dbReference type="ChEBI" id="CHEBI:37565"/>
    </ligand>
</feature>
<dbReference type="InterPro" id="IPR036891">
    <property type="entry name" value="Signal_recog_part_SRP54_M_sf"/>
</dbReference>
<feature type="region of interest" description="Disordered" evidence="11">
    <location>
        <begin position="455"/>
        <end position="485"/>
    </location>
</feature>
<comment type="domain">
    <text evidence="9">Composed of three domains: the N-terminal N domain, which is responsible for interactions with the ribosome, the central G domain, which binds GTP, and the C-terminal M domain, which binds the RNA and the signal sequence of the RNC.</text>
</comment>
<comment type="catalytic activity">
    <reaction evidence="8 9">
        <text>GTP + H2O = GDP + phosphate + H(+)</text>
        <dbReference type="Rhea" id="RHEA:19669"/>
        <dbReference type="ChEBI" id="CHEBI:15377"/>
        <dbReference type="ChEBI" id="CHEBI:15378"/>
        <dbReference type="ChEBI" id="CHEBI:37565"/>
        <dbReference type="ChEBI" id="CHEBI:43474"/>
        <dbReference type="ChEBI" id="CHEBI:58189"/>
        <dbReference type="EC" id="3.6.5.4"/>
    </reaction>
</comment>
<organism evidence="13 14">
    <name type="scientific">Telmatocola sphagniphila</name>
    <dbReference type="NCBI Taxonomy" id="1123043"/>
    <lineage>
        <taxon>Bacteria</taxon>
        <taxon>Pseudomonadati</taxon>
        <taxon>Planctomycetota</taxon>
        <taxon>Planctomycetia</taxon>
        <taxon>Gemmatales</taxon>
        <taxon>Gemmataceae</taxon>
    </lineage>
</organism>
<dbReference type="SUPFAM" id="SSF52540">
    <property type="entry name" value="P-loop containing nucleoside triphosphate hydrolases"/>
    <property type="match status" value="1"/>
</dbReference>
<evidence type="ECO:0000256" key="3">
    <source>
        <dbReference type="ARBA" id="ARBA00022801"/>
    </source>
</evidence>
<dbReference type="NCBIfam" id="TIGR00959">
    <property type="entry name" value="ffh"/>
    <property type="match status" value="1"/>
</dbReference>
<dbReference type="Gene3D" id="3.40.50.300">
    <property type="entry name" value="P-loop containing nucleotide triphosphate hydrolases"/>
    <property type="match status" value="1"/>
</dbReference>
<dbReference type="CDD" id="cd18539">
    <property type="entry name" value="SRP_G"/>
    <property type="match status" value="1"/>
</dbReference>
<dbReference type="InterPro" id="IPR003593">
    <property type="entry name" value="AAA+_ATPase"/>
</dbReference>
<dbReference type="Gene3D" id="1.10.260.30">
    <property type="entry name" value="Signal recognition particle, SRP54 subunit, M-domain"/>
    <property type="match status" value="1"/>
</dbReference>
<evidence type="ECO:0000256" key="4">
    <source>
        <dbReference type="ARBA" id="ARBA00022884"/>
    </source>
</evidence>
<dbReference type="PANTHER" id="PTHR11564:SF5">
    <property type="entry name" value="SIGNAL RECOGNITION PARTICLE SUBUNIT SRP54"/>
    <property type="match status" value="1"/>
</dbReference>
<dbReference type="AlphaFoldDB" id="A0A8E6EV33"/>
<evidence type="ECO:0000256" key="8">
    <source>
        <dbReference type="ARBA" id="ARBA00048027"/>
    </source>
</evidence>
<dbReference type="KEGG" id="tsph:KIH39_11130"/>
<dbReference type="Pfam" id="PF00448">
    <property type="entry name" value="SRP54"/>
    <property type="match status" value="1"/>
</dbReference>
<keyword evidence="6 9" id="KW-0733">Signal recognition particle</keyword>
<dbReference type="GO" id="GO:0008312">
    <property type="term" value="F:7S RNA binding"/>
    <property type="evidence" value="ECO:0007669"/>
    <property type="project" value="InterPro"/>
</dbReference>
<dbReference type="Pfam" id="PF02978">
    <property type="entry name" value="SRP_SPB"/>
    <property type="match status" value="1"/>
</dbReference>
<sequence length="485" mass="54043">MFEGIQRGLTDAFKKLRGRGKLTADNVREGLGEVRRALLEADVNFNVVNEFIEKVEARSVGQEVLSRVDPSEQIIKIVFDELVALMGPVDHRIPFAKDRPTVIMMCGLQGAGKTTTCGKLALKLKAQNRKVLLVAADLQRPAAVEQLKVIGGQTETPVYTEATNPVDVCRNAVNYAKMQNLDTVILDTAGRLHIDEELIEELKQIDKYVKPDSVFLVCDAMTGQDAVNSSKAFHDALELNGVILTKLDGDARGGAALSIRQVAGVPIKFIGMGEKLQALEDFHPERMASRLMGQGDLMGLVEKVSRVQQEISEEEIKKQQEKLAKGSLTLEDFRNQFVQLQKMGMKDMIGMMPGMSDMIPKGEDPEVALKRVQGMIDSMTMEERRNPDLIDIPRRRRIAAGSGVQPHEVNQFLKQFEVVQNVFKQMSQMSIWQRMKMMTGLGNMGAFMPGGENLLKQIGKKGDTGHRKTAKERAEERKKKKKKGR</sequence>
<dbReference type="InterPro" id="IPR000897">
    <property type="entry name" value="SRP54_GTPase_dom"/>
</dbReference>
<dbReference type="SMART" id="SM00963">
    <property type="entry name" value="SRP54_N"/>
    <property type="match status" value="1"/>
</dbReference>
<dbReference type="InterPro" id="IPR004780">
    <property type="entry name" value="SRP"/>
</dbReference>
<dbReference type="InterPro" id="IPR004125">
    <property type="entry name" value="Signal_recog_particle_SRP54_M"/>
</dbReference>
<dbReference type="SUPFAM" id="SSF47446">
    <property type="entry name" value="Signal peptide-binding domain"/>
    <property type="match status" value="1"/>
</dbReference>
<dbReference type="Gene3D" id="1.20.120.140">
    <property type="entry name" value="Signal recognition particle SRP54, nucleotide-binding domain"/>
    <property type="match status" value="1"/>
</dbReference>
<dbReference type="GO" id="GO:0003924">
    <property type="term" value="F:GTPase activity"/>
    <property type="evidence" value="ECO:0007669"/>
    <property type="project" value="UniProtKB-UniRule"/>
</dbReference>
<evidence type="ECO:0000256" key="5">
    <source>
        <dbReference type="ARBA" id="ARBA00023134"/>
    </source>
</evidence>
<dbReference type="InterPro" id="IPR013822">
    <property type="entry name" value="Signal_recog_particl_SRP54_hlx"/>
</dbReference>
<keyword evidence="3 9" id="KW-0378">Hydrolase</keyword>
<dbReference type="GO" id="GO:0005525">
    <property type="term" value="F:GTP binding"/>
    <property type="evidence" value="ECO:0007669"/>
    <property type="project" value="UniProtKB-UniRule"/>
</dbReference>
<feature type="domain" description="SRP54-type proteins GTP-binding" evidence="12">
    <location>
        <begin position="266"/>
        <end position="279"/>
    </location>
</feature>
<evidence type="ECO:0000256" key="7">
    <source>
        <dbReference type="ARBA" id="ARBA00023274"/>
    </source>
</evidence>
<dbReference type="PANTHER" id="PTHR11564">
    <property type="entry name" value="SIGNAL RECOGNITION PARTICLE 54K PROTEIN SRP54"/>
    <property type="match status" value="1"/>
</dbReference>
<dbReference type="SMART" id="SM00962">
    <property type="entry name" value="SRP54"/>
    <property type="match status" value="1"/>
</dbReference>
<dbReference type="InterPro" id="IPR027417">
    <property type="entry name" value="P-loop_NTPase"/>
</dbReference>
<feature type="binding site" evidence="9">
    <location>
        <begin position="187"/>
        <end position="191"/>
    </location>
    <ligand>
        <name>GTP</name>
        <dbReference type="ChEBI" id="CHEBI:37565"/>
    </ligand>
</feature>
<evidence type="ECO:0000256" key="6">
    <source>
        <dbReference type="ARBA" id="ARBA00023135"/>
    </source>
</evidence>
<dbReference type="GO" id="GO:0006614">
    <property type="term" value="P:SRP-dependent cotranslational protein targeting to membrane"/>
    <property type="evidence" value="ECO:0007669"/>
    <property type="project" value="InterPro"/>
</dbReference>
<feature type="compositionally biased region" description="Basic and acidic residues" evidence="11">
    <location>
        <begin position="460"/>
        <end position="477"/>
    </location>
</feature>
<dbReference type="SMART" id="SM00382">
    <property type="entry name" value="AAA"/>
    <property type="match status" value="1"/>
</dbReference>
<comment type="subunit">
    <text evidence="9">Part of the signal recognition particle protein translocation system, which is composed of SRP and FtsY.</text>
</comment>
<gene>
    <name evidence="9 13" type="primary">ffh</name>
    <name evidence="13" type="ORF">KIH39_11130</name>
</gene>